<dbReference type="InterPro" id="IPR006140">
    <property type="entry name" value="D-isomer_DH_NAD-bd"/>
</dbReference>
<sequence>MTHARTPFQVSRLDLWIDAAFDRRFAAEQDIVLKVAAAHGAADETWRTLQEADVYHVTAAKDELPPQWFVGEPLLQRCPRLLCVSSGGAGYDTVDVAACTRAGVLVVNQAGANAVSVAEHAFGLMLAVTRRIVESHVRLRGERGFTREDLMGSQLSGKTLGLVGLGAIGTQTARIARGFGMPVLAYDPYLEPDQAAERGARLCALDELLAQSDVVSLHCPLTPETRGMFGRERLRAMKRGALFVSTARGGIHDEVALYEALRDGALGGAGLDVWTVEPPAQDAPLLSLPQVVATYHTAGVTHEARRNVAAMGAEQIVALLRGQRPSRIVNPDAYEFFRRRYAARIGAS</sequence>
<dbReference type="GO" id="GO:0051287">
    <property type="term" value="F:NAD binding"/>
    <property type="evidence" value="ECO:0007669"/>
    <property type="project" value="InterPro"/>
</dbReference>
<protein>
    <submittedName>
        <fullName evidence="7">3-phosphoglycerate dehydrogenase</fullName>
    </submittedName>
</protein>
<evidence type="ECO:0000313" key="7">
    <source>
        <dbReference type="EMBL" id="ANN75899.1"/>
    </source>
</evidence>
<dbReference type="Gene3D" id="3.40.50.720">
    <property type="entry name" value="NAD(P)-binding Rossmann-like Domain"/>
    <property type="match status" value="2"/>
</dbReference>
<dbReference type="PANTHER" id="PTHR42789:SF1">
    <property type="entry name" value="D-ISOMER SPECIFIC 2-HYDROXYACID DEHYDROGENASE FAMILY PROTEIN (AFU_ORTHOLOGUE AFUA_6G10090)"/>
    <property type="match status" value="1"/>
</dbReference>
<dbReference type="Pfam" id="PF02826">
    <property type="entry name" value="2-Hacid_dh_C"/>
    <property type="match status" value="1"/>
</dbReference>
<dbReference type="Pfam" id="PF00389">
    <property type="entry name" value="2-Hacid_dh"/>
    <property type="match status" value="1"/>
</dbReference>
<organism evidence="7 8">
    <name type="scientific">Bordetella flabilis</name>
    <dbReference type="NCBI Taxonomy" id="463014"/>
    <lineage>
        <taxon>Bacteria</taxon>
        <taxon>Pseudomonadati</taxon>
        <taxon>Pseudomonadota</taxon>
        <taxon>Betaproteobacteria</taxon>
        <taxon>Burkholderiales</taxon>
        <taxon>Alcaligenaceae</taxon>
        <taxon>Bordetella</taxon>
    </lineage>
</organism>
<dbReference type="InterPro" id="IPR029753">
    <property type="entry name" value="D-isomer_DH_CS"/>
</dbReference>
<evidence type="ECO:0000259" key="6">
    <source>
        <dbReference type="Pfam" id="PF02826"/>
    </source>
</evidence>
<name>A0A193G9F8_9BORD</name>
<keyword evidence="2 4" id="KW-0560">Oxidoreductase</keyword>
<dbReference type="PROSITE" id="PS00670">
    <property type="entry name" value="D_2_HYDROXYACID_DH_2"/>
    <property type="match status" value="1"/>
</dbReference>
<feature type="domain" description="D-isomer specific 2-hydroxyacid dehydrogenase catalytic" evidence="5">
    <location>
        <begin position="43"/>
        <end position="330"/>
    </location>
</feature>
<dbReference type="EMBL" id="CP016172">
    <property type="protein sequence ID" value="ANN75899.1"/>
    <property type="molecule type" value="Genomic_DNA"/>
</dbReference>
<reference evidence="7 8" key="1">
    <citation type="submission" date="2016-06" db="EMBL/GenBank/DDBJ databases">
        <title>Complete genome sequences of Bordetella bronchialis and Bordetella flabilis.</title>
        <authorList>
            <person name="LiPuma J.J."/>
            <person name="Spilker T."/>
        </authorList>
    </citation>
    <scope>NUCLEOTIDE SEQUENCE [LARGE SCALE GENOMIC DNA]</scope>
    <source>
        <strain evidence="7 8">AU10664</strain>
    </source>
</reference>
<evidence type="ECO:0000256" key="4">
    <source>
        <dbReference type="RuleBase" id="RU003719"/>
    </source>
</evidence>
<evidence type="ECO:0000313" key="8">
    <source>
        <dbReference type="Proteomes" id="UP000091926"/>
    </source>
</evidence>
<dbReference type="OrthoDB" id="9805416at2"/>
<evidence type="ECO:0000259" key="5">
    <source>
        <dbReference type="Pfam" id="PF00389"/>
    </source>
</evidence>
<dbReference type="InterPro" id="IPR050857">
    <property type="entry name" value="D-2-hydroxyacid_DH"/>
</dbReference>
<dbReference type="KEGG" id="bfz:BAU07_01050"/>
<dbReference type="SUPFAM" id="SSF52283">
    <property type="entry name" value="Formate/glycerate dehydrogenase catalytic domain-like"/>
    <property type="match status" value="1"/>
</dbReference>
<dbReference type="InterPro" id="IPR036291">
    <property type="entry name" value="NAD(P)-bd_dom_sf"/>
</dbReference>
<dbReference type="CDD" id="cd12173">
    <property type="entry name" value="PGDH_4"/>
    <property type="match status" value="1"/>
</dbReference>
<dbReference type="FunFam" id="3.40.50.720:FF:000203">
    <property type="entry name" value="D-3-phosphoglycerate dehydrogenase (SerA)"/>
    <property type="match status" value="1"/>
</dbReference>
<dbReference type="STRING" id="463014.BAU07_01050"/>
<evidence type="ECO:0000256" key="3">
    <source>
        <dbReference type="ARBA" id="ARBA00023027"/>
    </source>
</evidence>
<dbReference type="SUPFAM" id="SSF51735">
    <property type="entry name" value="NAD(P)-binding Rossmann-fold domains"/>
    <property type="match status" value="1"/>
</dbReference>
<dbReference type="GO" id="GO:0016616">
    <property type="term" value="F:oxidoreductase activity, acting on the CH-OH group of donors, NAD or NADP as acceptor"/>
    <property type="evidence" value="ECO:0007669"/>
    <property type="project" value="InterPro"/>
</dbReference>
<dbReference type="Proteomes" id="UP000091926">
    <property type="component" value="Chromosome"/>
</dbReference>
<dbReference type="PANTHER" id="PTHR42789">
    <property type="entry name" value="D-ISOMER SPECIFIC 2-HYDROXYACID DEHYDROGENASE FAMILY PROTEIN (AFU_ORTHOLOGUE AFUA_6G10090)"/>
    <property type="match status" value="1"/>
</dbReference>
<dbReference type="AlphaFoldDB" id="A0A193G9F8"/>
<dbReference type="InterPro" id="IPR006139">
    <property type="entry name" value="D-isomer_2_OHA_DH_cat_dom"/>
</dbReference>
<evidence type="ECO:0000256" key="2">
    <source>
        <dbReference type="ARBA" id="ARBA00023002"/>
    </source>
</evidence>
<feature type="domain" description="D-isomer specific 2-hydroxyacid dehydrogenase NAD-binding" evidence="6">
    <location>
        <begin position="122"/>
        <end position="298"/>
    </location>
</feature>
<keyword evidence="3" id="KW-0520">NAD</keyword>
<dbReference type="RefSeq" id="WP_066652848.1">
    <property type="nucleotide sequence ID" value="NZ_CBCSCL010000002.1"/>
</dbReference>
<accession>A0A193G9F8</accession>
<comment type="similarity">
    <text evidence="1 4">Belongs to the D-isomer specific 2-hydroxyacid dehydrogenase family.</text>
</comment>
<gene>
    <name evidence="7" type="ORF">BAU07_01050</name>
</gene>
<proteinExistence type="inferred from homology"/>
<evidence type="ECO:0000256" key="1">
    <source>
        <dbReference type="ARBA" id="ARBA00005854"/>
    </source>
</evidence>
<keyword evidence="8" id="KW-1185">Reference proteome</keyword>